<accession>A0A5D3ARH8</accession>
<name>A0A5D3ARH8_9TREE</name>
<evidence type="ECO:0000313" key="2">
    <source>
        <dbReference type="EMBL" id="TYJ53324.1"/>
    </source>
</evidence>
<dbReference type="EMBL" id="NIDF01000093">
    <property type="protein sequence ID" value="TYJ53324.1"/>
    <property type="molecule type" value="Genomic_DNA"/>
</dbReference>
<feature type="compositionally biased region" description="Acidic residues" evidence="1">
    <location>
        <begin position="379"/>
        <end position="420"/>
    </location>
</feature>
<feature type="region of interest" description="Disordered" evidence="1">
    <location>
        <begin position="376"/>
        <end position="420"/>
    </location>
</feature>
<protein>
    <submittedName>
        <fullName evidence="2">Uncharacterized protein</fullName>
    </submittedName>
</protein>
<evidence type="ECO:0000313" key="3">
    <source>
        <dbReference type="Proteomes" id="UP000322245"/>
    </source>
</evidence>
<proteinExistence type="predicted"/>
<keyword evidence="3" id="KW-1185">Reference proteome</keyword>
<dbReference type="AlphaFoldDB" id="A0A5D3ARH8"/>
<sequence length="420" mass="47590">MARPGFLSARWFHLLKNFVMPIGLIHPTRHCLDHDPEVDLPDGEKKECGCRVQIHLIRWVSSGVATREKTLTIAWLLDQDDGDSQAHPILEPYHDLDRWTYNENHTWPHRPEDEERAEQVDWIKLQSDSDCIRSMMVVKEEPLDGSEIDQDRETAFQKLGLTVRREEPISYNLIQEITLPVPCPPEAEDGDEERTSVSKIFIWEYLEGTHNPYGCGGSICEGYDTHAAPEFEEPSEGACKPYQEYTPEPILDVFDMLCRRDAFAEVDTGLPPDAPLKEVSIKVATFNAKSDLSTGIGVLEEEELTRIHHGLCGTEFCAGSRTKEEALNDLVEPAYIGDKCRPDVWYIFEPEDGVSHRHSRLDLYGEASQLDALHAELGDYGEFEEPGSPEEPEPEAPEELEEPGEPEPEAPEEQGVEEEE</sequence>
<reference evidence="2 3" key="1">
    <citation type="submission" date="2017-05" db="EMBL/GenBank/DDBJ databases">
        <title>The Genome Sequence of Tsuchiyaea wingfieldii DSM 27421.</title>
        <authorList>
            <person name="Cuomo C."/>
            <person name="Passer A."/>
            <person name="Billmyre B."/>
            <person name="Heitman J."/>
        </authorList>
    </citation>
    <scope>NUCLEOTIDE SEQUENCE [LARGE SCALE GENOMIC DNA]</scope>
    <source>
        <strain evidence="2 3">DSM 27421</strain>
    </source>
</reference>
<dbReference type="Proteomes" id="UP000322245">
    <property type="component" value="Unassembled WGS sequence"/>
</dbReference>
<evidence type="ECO:0000256" key="1">
    <source>
        <dbReference type="SAM" id="MobiDB-lite"/>
    </source>
</evidence>
<comment type="caution">
    <text evidence="2">The sequence shown here is derived from an EMBL/GenBank/DDBJ whole genome shotgun (WGS) entry which is preliminary data.</text>
</comment>
<gene>
    <name evidence="2" type="ORF">B9479_006039</name>
</gene>
<organism evidence="2 3">
    <name type="scientific">Cryptococcus floricola</name>
    <dbReference type="NCBI Taxonomy" id="2591691"/>
    <lineage>
        <taxon>Eukaryota</taxon>
        <taxon>Fungi</taxon>
        <taxon>Dikarya</taxon>
        <taxon>Basidiomycota</taxon>
        <taxon>Agaricomycotina</taxon>
        <taxon>Tremellomycetes</taxon>
        <taxon>Tremellales</taxon>
        <taxon>Cryptococcaceae</taxon>
        <taxon>Cryptococcus</taxon>
    </lineage>
</organism>